<dbReference type="Gene3D" id="3.40.50.1820">
    <property type="entry name" value="alpha/beta hydrolase"/>
    <property type="match status" value="1"/>
</dbReference>
<gene>
    <name evidence="2" type="primary">tropI_3</name>
    <name evidence="2" type="ORF">LSUB1_G008592</name>
</gene>
<keyword evidence="2" id="KW-0378">Hydrolase</keyword>
<keyword evidence="3" id="KW-1185">Reference proteome</keyword>
<dbReference type="GO" id="GO:0016787">
    <property type="term" value="F:hydrolase activity"/>
    <property type="evidence" value="ECO:0007669"/>
    <property type="project" value="UniProtKB-KW"/>
</dbReference>
<dbReference type="PANTHER" id="PTHR17630:SF105">
    <property type="entry name" value="DIENELACTONE HYDROLASE FAMILY PROTEIN (AFU_ORTHOLOGUE AFUA_4G08790)"/>
    <property type="match status" value="1"/>
</dbReference>
<accession>A0A8H8RFA6</accession>
<dbReference type="Proteomes" id="UP000462212">
    <property type="component" value="Unassembled WGS sequence"/>
</dbReference>
<evidence type="ECO:0000313" key="3">
    <source>
        <dbReference type="Proteomes" id="UP000462212"/>
    </source>
</evidence>
<dbReference type="OrthoDB" id="17560at2759"/>
<proteinExistence type="predicted"/>
<reference evidence="2 3" key="1">
    <citation type="submission" date="2018-05" db="EMBL/GenBank/DDBJ databases">
        <title>Genome sequencing and assembly of the regulated plant pathogen Lachnellula willkommii and related sister species for the development of diagnostic species identification markers.</title>
        <authorList>
            <person name="Giroux E."/>
            <person name="Bilodeau G."/>
        </authorList>
    </citation>
    <scope>NUCLEOTIDE SEQUENCE [LARGE SCALE GENOMIC DNA]</scope>
    <source>
        <strain evidence="2 3">CBS 197.66</strain>
    </source>
</reference>
<evidence type="ECO:0000313" key="2">
    <source>
        <dbReference type="EMBL" id="TVY33452.1"/>
    </source>
</evidence>
<dbReference type="SUPFAM" id="SSF53474">
    <property type="entry name" value="alpha/beta-Hydrolases"/>
    <property type="match status" value="1"/>
</dbReference>
<name>A0A8H8RFA6_9HELO</name>
<sequence length="289" mass="31424">MACCKGGTIHNGKAAGREEIMHGINVYVTQPANNVTPKGVVVFISDAFGWKFINSRLLADKYAEKGQFLVLIPNFMNGTEMSTAMIPVLNAFETPAGWLTTIFMKPLLAIRIALNGIPFALQNLSRHPAITTFIAALRTHEPPFETKNLTVGVVGFCWGGTHAIRLTHDNPGTQVQRHASQTTSGKPAPLVECAFAAHPSLLGFPRDVDKVVLPLSVVVGDMDSQLSEENAWKMKEILEVGKKGAHEVNIIPGAKHGFAVRMNPANEKEAANAELAEQQAIHFLTKWLT</sequence>
<dbReference type="PANTHER" id="PTHR17630">
    <property type="entry name" value="DIENELACTONE HYDROLASE"/>
    <property type="match status" value="1"/>
</dbReference>
<dbReference type="InterPro" id="IPR002925">
    <property type="entry name" value="Dienelactn_hydro"/>
</dbReference>
<evidence type="ECO:0000259" key="1">
    <source>
        <dbReference type="Pfam" id="PF01738"/>
    </source>
</evidence>
<dbReference type="Pfam" id="PF01738">
    <property type="entry name" value="DLH"/>
    <property type="match status" value="1"/>
</dbReference>
<dbReference type="AlphaFoldDB" id="A0A8H8RFA6"/>
<organism evidence="2 3">
    <name type="scientific">Lachnellula subtilissima</name>
    <dbReference type="NCBI Taxonomy" id="602034"/>
    <lineage>
        <taxon>Eukaryota</taxon>
        <taxon>Fungi</taxon>
        <taxon>Dikarya</taxon>
        <taxon>Ascomycota</taxon>
        <taxon>Pezizomycotina</taxon>
        <taxon>Leotiomycetes</taxon>
        <taxon>Helotiales</taxon>
        <taxon>Lachnaceae</taxon>
        <taxon>Lachnellula</taxon>
    </lineage>
</organism>
<comment type="caution">
    <text evidence="2">The sequence shown here is derived from an EMBL/GenBank/DDBJ whole genome shotgun (WGS) entry which is preliminary data.</text>
</comment>
<feature type="domain" description="Dienelactone hydrolase" evidence="1">
    <location>
        <begin position="24"/>
        <end position="285"/>
    </location>
</feature>
<dbReference type="EMBL" id="QGMJ01000799">
    <property type="protein sequence ID" value="TVY33452.1"/>
    <property type="molecule type" value="Genomic_DNA"/>
</dbReference>
<protein>
    <submittedName>
        <fullName evidence="2">Hydrolase</fullName>
    </submittedName>
</protein>
<dbReference type="InterPro" id="IPR029058">
    <property type="entry name" value="AB_hydrolase_fold"/>
</dbReference>